<organism evidence="1 2">
    <name type="scientific">Albidovulum sediminis</name>
    <dbReference type="NCBI Taxonomy" id="3066345"/>
    <lineage>
        <taxon>Bacteria</taxon>
        <taxon>Pseudomonadati</taxon>
        <taxon>Pseudomonadota</taxon>
        <taxon>Alphaproteobacteria</taxon>
        <taxon>Rhodobacterales</taxon>
        <taxon>Paracoccaceae</taxon>
        <taxon>Albidovulum</taxon>
    </lineage>
</organism>
<evidence type="ECO:0000313" key="2">
    <source>
        <dbReference type="Proteomes" id="UP001205601"/>
    </source>
</evidence>
<gene>
    <name evidence="1" type="ORF">N5I32_20425</name>
</gene>
<dbReference type="InterPro" id="IPR011257">
    <property type="entry name" value="DNA_glycosylase"/>
</dbReference>
<dbReference type="PANTHER" id="PTHR30037:SF3">
    <property type="entry name" value="BLR0857 PROTEIN"/>
    <property type="match status" value="1"/>
</dbReference>
<comment type="caution">
    <text evidence="1">The sequence shown here is derived from an EMBL/GenBank/DDBJ whole genome shotgun (WGS) entry which is preliminary data.</text>
</comment>
<dbReference type="GO" id="GO:0008725">
    <property type="term" value="F:DNA-3-methyladenine glycosylase activity"/>
    <property type="evidence" value="ECO:0007669"/>
    <property type="project" value="UniProtKB-EC"/>
</dbReference>
<sequence>MAVKRHGSLEAVEARIEHPAPITDLLARSDDRWLADMTRHVFNAGFSRKVIRDKWPGFEAAFKGFDPSVCAIMDDDWFDMLLKDPRIVRNGARIRSVQRNAMFILDETERHASFGAFIAAWQHKDFADVLDYLRKHGDRLGDKTAQYFLREAGVDSYVLSFDVLKRLSLEGVADTLPASSKQRRAIQNAFDGWKEESGKSLTYISRVLAMSVESDRQPRFT</sequence>
<dbReference type="Pfam" id="PF03352">
    <property type="entry name" value="Adenine_glyco"/>
    <property type="match status" value="1"/>
</dbReference>
<keyword evidence="1" id="KW-0326">Glycosidase</keyword>
<keyword evidence="1" id="KW-0378">Hydrolase</keyword>
<dbReference type="EMBL" id="JAOCQF010000008">
    <property type="protein sequence ID" value="MCT8331892.1"/>
    <property type="molecule type" value="Genomic_DNA"/>
</dbReference>
<dbReference type="Proteomes" id="UP001205601">
    <property type="component" value="Unassembled WGS sequence"/>
</dbReference>
<reference evidence="2" key="1">
    <citation type="submission" date="2023-07" db="EMBL/GenBank/DDBJ databases">
        <title>Defluviimonas sediminis sp. nov., isolated from mangrove sediment.</title>
        <authorList>
            <person name="Liu L."/>
            <person name="Li J."/>
            <person name="Huang Y."/>
            <person name="Pan J."/>
            <person name="Li M."/>
        </authorList>
    </citation>
    <scope>NUCLEOTIDE SEQUENCE [LARGE SCALE GENOMIC DNA]</scope>
    <source>
        <strain evidence="2">FT324</strain>
    </source>
</reference>
<dbReference type="InterPro" id="IPR005019">
    <property type="entry name" value="Adenine_glyco"/>
</dbReference>
<name>A0ABT2NSI0_9RHOB</name>
<dbReference type="Gene3D" id="1.10.340.30">
    <property type="entry name" value="Hypothetical protein, domain 2"/>
    <property type="match status" value="1"/>
</dbReference>
<dbReference type="SUPFAM" id="SSF48150">
    <property type="entry name" value="DNA-glycosylase"/>
    <property type="match status" value="1"/>
</dbReference>
<protein>
    <submittedName>
        <fullName evidence="1">DNA-3-methyladenine glycosylase I</fullName>
        <ecNumber evidence="1">3.2.2.20</ecNumber>
    </submittedName>
</protein>
<accession>A0ABT2NSI0</accession>
<proteinExistence type="predicted"/>
<dbReference type="InterPro" id="IPR052891">
    <property type="entry name" value="DNA-3mA_glycosylase"/>
</dbReference>
<evidence type="ECO:0000313" key="1">
    <source>
        <dbReference type="EMBL" id="MCT8331892.1"/>
    </source>
</evidence>
<dbReference type="PANTHER" id="PTHR30037">
    <property type="entry name" value="DNA-3-METHYLADENINE GLYCOSYLASE 1"/>
    <property type="match status" value="1"/>
</dbReference>
<keyword evidence="2" id="KW-1185">Reference proteome</keyword>
<dbReference type="EC" id="3.2.2.20" evidence="1"/>